<evidence type="ECO:0000256" key="6">
    <source>
        <dbReference type="ARBA" id="ARBA00023277"/>
    </source>
</evidence>
<evidence type="ECO:0000256" key="1">
    <source>
        <dbReference type="ARBA" id="ARBA00007775"/>
    </source>
</evidence>
<evidence type="ECO:0000256" key="8">
    <source>
        <dbReference type="ARBA" id="ARBA00038671"/>
    </source>
</evidence>
<keyword evidence="2" id="KW-0597">Phosphoprotein</keyword>
<dbReference type="Proteomes" id="UP001066276">
    <property type="component" value="Chromosome 4_2"/>
</dbReference>
<dbReference type="GO" id="GO:0035556">
    <property type="term" value="P:intracellular signal transduction"/>
    <property type="evidence" value="ECO:0007669"/>
    <property type="project" value="TreeGrafter"/>
</dbReference>
<dbReference type="AlphaFoldDB" id="A0AAV7S644"/>
<proteinExistence type="inferred from homology"/>
<evidence type="ECO:0000313" key="13">
    <source>
        <dbReference type="Proteomes" id="UP001066276"/>
    </source>
</evidence>
<organism evidence="12 13">
    <name type="scientific">Pleurodeles waltl</name>
    <name type="common">Iberian ribbed newt</name>
    <dbReference type="NCBI Taxonomy" id="8319"/>
    <lineage>
        <taxon>Eukaryota</taxon>
        <taxon>Metazoa</taxon>
        <taxon>Chordata</taxon>
        <taxon>Craniata</taxon>
        <taxon>Vertebrata</taxon>
        <taxon>Euteleostomi</taxon>
        <taxon>Amphibia</taxon>
        <taxon>Batrachia</taxon>
        <taxon>Caudata</taxon>
        <taxon>Salamandroidea</taxon>
        <taxon>Salamandridae</taxon>
        <taxon>Pleurodelinae</taxon>
        <taxon>Pleurodeles</taxon>
    </lineage>
</organism>
<keyword evidence="5" id="KW-0650">Protein phosphatase inhibitor</keyword>
<dbReference type="PANTHER" id="PTHR15417:SF4">
    <property type="entry name" value="PROTEIN PHOSPHATASE 1 REGULATORY SUBUNIT 1A"/>
    <property type="match status" value="1"/>
</dbReference>
<evidence type="ECO:0000256" key="2">
    <source>
        <dbReference type="ARBA" id="ARBA00022553"/>
    </source>
</evidence>
<evidence type="ECO:0000256" key="5">
    <source>
        <dbReference type="ARBA" id="ARBA00023272"/>
    </source>
</evidence>
<feature type="region of interest" description="Disordered" evidence="11">
    <location>
        <begin position="144"/>
        <end position="165"/>
    </location>
</feature>
<evidence type="ECO:0000256" key="3">
    <source>
        <dbReference type="ARBA" id="ARBA00022600"/>
    </source>
</evidence>
<name>A0AAV7S644_PLEWA</name>
<dbReference type="GO" id="GO:0004864">
    <property type="term" value="F:protein phosphatase inhibitor activity"/>
    <property type="evidence" value="ECO:0007669"/>
    <property type="project" value="UniProtKB-KW"/>
</dbReference>
<comment type="function">
    <text evidence="7">Inhibitor of protein-phosphatase 1. This protein may be important in hormonal control of glycogen metabolism. Hormones that elevate intracellular cAMP increase I-1 activity in many tissues. I-1 activation may impose cAMP control over proteins that are not directly phosphorylated by PKA. Following a rise in intracellular calcium, I-1 is inactivated by calcineurin (or PP2B). Does not inhibit type-2 phosphatases.</text>
</comment>
<reference evidence="12" key="1">
    <citation type="journal article" date="2022" name="bioRxiv">
        <title>Sequencing and chromosome-scale assembly of the giantPleurodeles waltlgenome.</title>
        <authorList>
            <person name="Brown T."/>
            <person name="Elewa A."/>
            <person name="Iarovenko S."/>
            <person name="Subramanian E."/>
            <person name="Araus A.J."/>
            <person name="Petzold A."/>
            <person name="Susuki M."/>
            <person name="Suzuki K.-i.T."/>
            <person name="Hayashi T."/>
            <person name="Toyoda A."/>
            <person name="Oliveira C."/>
            <person name="Osipova E."/>
            <person name="Leigh N.D."/>
            <person name="Simon A."/>
            <person name="Yun M.H."/>
        </authorList>
    </citation>
    <scope>NUCLEOTIDE SEQUENCE</scope>
    <source>
        <strain evidence="12">20211129_DDA</strain>
        <tissue evidence="12">Liver</tissue>
    </source>
</reference>
<evidence type="ECO:0000256" key="11">
    <source>
        <dbReference type="SAM" id="MobiDB-lite"/>
    </source>
</evidence>
<sequence length="165" mass="17807">MDPSSPRKIQFTVPLLEPYLDPEAAEQVRGSAAVRGAVWGALSAAREWSDGGPFNNVQKMCAEVLVVSNVKSVLANHLLSCLRGRRQLWMMGFGSAVWAQLTHAKVNAEICRPGCQEFPVYNSRIDPRTDTCVPIAEIAGMAKGKGGGKGEERGAALELSARTRI</sequence>
<dbReference type="GO" id="GO:0005737">
    <property type="term" value="C:cytoplasm"/>
    <property type="evidence" value="ECO:0007669"/>
    <property type="project" value="TreeGrafter"/>
</dbReference>
<comment type="similarity">
    <text evidence="1">Belongs to the protein phosphatase inhibitor 1 family.</text>
</comment>
<dbReference type="InterPro" id="IPR008466">
    <property type="entry name" value="PPP1R1A/B/C"/>
</dbReference>
<evidence type="ECO:0000256" key="10">
    <source>
        <dbReference type="ARBA" id="ARBA00042082"/>
    </source>
</evidence>
<keyword evidence="13" id="KW-1185">Reference proteome</keyword>
<comment type="subunit">
    <text evidence="8">Interacts with PPP1R15A.</text>
</comment>
<comment type="caution">
    <text evidence="12">The sequence shown here is derived from an EMBL/GenBank/DDBJ whole genome shotgun (WGS) entry which is preliminary data.</text>
</comment>
<keyword evidence="6" id="KW-0119">Carbohydrate metabolism</keyword>
<dbReference type="EMBL" id="JANPWB010000008">
    <property type="protein sequence ID" value="KAJ1159662.1"/>
    <property type="molecule type" value="Genomic_DNA"/>
</dbReference>
<keyword evidence="4" id="KW-0007">Acetylation</keyword>
<dbReference type="Pfam" id="PF05395">
    <property type="entry name" value="DARPP-32"/>
    <property type="match status" value="1"/>
</dbReference>
<dbReference type="PANTHER" id="PTHR15417">
    <property type="entry name" value="PROTEIN PHOSPHATASE INHIBITOR AND DOPAMINE- AND CAMP-REGULATED NEURONAL PHOSPHOPROTEIN"/>
    <property type="match status" value="1"/>
</dbReference>
<protein>
    <recommendedName>
        <fullName evidence="9">Protein phosphatase 1 regulatory subunit 1A</fullName>
    </recommendedName>
    <alternativeName>
        <fullName evidence="10">Protein phosphatase inhibitor 1</fullName>
    </alternativeName>
</protein>
<accession>A0AAV7S644</accession>
<evidence type="ECO:0000256" key="4">
    <source>
        <dbReference type="ARBA" id="ARBA00022990"/>
    </source>
</evidence>
<evidence type="ECO:0000313" key="12">
    <source>
        <dbReference type="EMBL" id="KAJ1159662.1"/>
    </source>
</evidence>
<evidence type="ECO:0000256" key="9">
    <source>
        <dbReference type="ARBA" id="ARBA00040692"/>
    </source>
</evidence>
<dbReference type="GO" id="GO:0005977">
    <property type="term" value="P:glycogen metabolic process"/>
    <property type="evidence" value="ECO:0007669"/>
    <property type="project" value="UniProtKB-KW"/>
</dbReference>
<keyword evidence="3" id="KW-0321">Glycogen metabolism</keyword>
<gene>
    <name evidence="12" type="ORF">NDU88_000167</name>
</gene>
<evidence type="ECO:0000256" key="7">
    <source>
        <dbReference type="ARBA" id="ARBA00037661"/>
    </source>
</evidence>